<feature type="transmembrane region" description="Helical" evidence="5">
    <location>
        <begin position="238"/>
        <end position="258"/>
    </location>
</feature>
<feature type="transmembrane region" description="Helical" evidence="5">
    <location>
        <begin position="194"/>
        <end position="212"/>
    </location>
</feature>
<evidence type="ECO:0000256" key="4">
    <source>
        <dbReference type="ARBA" id="ARBA00023136"/>
    </source>
</evidence>
<keyword evidence="4 5" id="KW-0472">Membrane</keyword>
<evidence type="ECO:0000313" key="7">
    <source>
        <dbReference type="EMBL" id="AIC47288.1"/>
    </source>
</evidence>
<dbReference type="Proteomes" id="UP000067708">
    <property type="component" value="Chromosome"/>
</dbReference>
<keyword evidence="3 5" id="KW-1133">Transmembrane helix</keyword>
<feature type="transmembrane region" description="Helical" evidence="5">
    <location>
        <begin position="48"/>
        <end position="68"/>
    </location>
</feature>
<proteinExistence type="predicted"/>
<protein>
    <submittedName>
        <fullName evidence="7">Sulfate permease and related transporters (MFS superfamily)</fullName>
    </submittedName>
</protein>
<organism evidence="7 8">
    <name type="scientific">Rhodoluna lacicola</name>
    <dbReference type="NCBI Taxonomy" id="529884"/>
    <lineage>
        <taxon>Bacteria</taxon>
        <taxon>Bacillati</taxon>
        <taxon>Actinomycetota</taxon>
        <taxon>Actinomycetes</taxon>
        <taxon>Micrococcales</taxon>
        <taxon>Microbacteriaceae</taxon>
        <taxon>Luna cluster</taxon>
        <taxon>Luna-1 subcluster</taxon>
        <taxon>Rhodoluna</taxon>
    </lineage>
</organism>
<dbReference type="eggNOG" id="COG0659">
    <property type="taxonomic scope" value="Bacteria"/>
</dbReference>
<dbReference type="EMBL" id="CP007490">
    <property type="protein sequence ID" value="AIC47288.1"/>
    <property type="molecule type" value="Genomic_DNA"/>
</dbReference>
<dbReference type="PATRIC" id="fig|529884.3.peg.451"/>
<feature type="transmembrane region" description="Helical" evidence="5">
    <location>
        <begin position="169"/>
        <end position="187"/>
    </location>
</feature>
<evidence type="ECO:0000256" key="5">
    <source>
        <dbReference type="SAM" id="Phobius"/>
    </source>
</evidence>
<dbReference type="PANTHER" id="PTHR11814">
    <property type="entry name" value="SULFATE TRANSPORTER"/>
    <property type="match status" value="1"/>
</dbReference>
<gene>
    <name evidence="7" type="ORF">Rhola_00004690</name>
</gene>
<dbReference type="Pfam" id="PF00916">
    <property type="entry name" value="Sulfate_transp"/>
    <property type="match status" value="1"/>
</dbReference>
<dbReference type="AlphaFoldDB" id="A0A060JL14"/>
<evidence type="ECO:0000259" key="6">
    <source>
        <dbReference type="Pfam" id="PF00916"/>
    </source>
</evidence>
<evidence type="ECO:0000256" key="1">
    <source>
        <dbReference type="ARBA" id="ARBA00004141"/>
    </source>
</evidence>
<feature type="transmembrane region" description="Helical" evidence="5">
    <location>
        <begin position="88"/>
        <end position="110"/>
    </location>
</feature>
<evidence type="ECO:0000313" key="8">
    <source>
        <dbReference type="Proteomes" id="UP000067708"/>
    </source>
</evidence>
<feature type="transmembrane region" description="Helical" evidence="5">
    <location>
        <begin position="20"/>
        <end position="41"/>
    </location>
</feature>
<name>A0A060JL14_9MICO</name>
<keyword evidence="8" id="KW-1185">Reference proteome</keyword>
<sequence length="424" mass="44012">MNLLPTKADWLDAKRAPITDLVAGLTVAIVALPLALAFGIASGMGAEAGLTTAIIAGAIAAVFGGSRLQVSGPTGAMTVVLVPIVHQFGISGVLLVGLLAGLILIIASFAKIGEHVHRLPTSLIEGFTAGIAVVISLQQLPFIMGVSPSDSEKVWAGAFENLVSGLADFNPAPVAMAFAVMVGILVFSARWPRIPFSLLAVATAAAAAYLFGLEVETIGELPARIGLLGFDFLNSKNYLALLPSAFAVAALAALESLLSAKVADKMHGNNEKHDSNRELFGQGLANLAVPFFGGVPATAALARTAVNVKSHAQSKLAALSHAIILALVVLLFAPWVAKIPLAALAGVLLATTARMIKPRELVQLAQETRLDAMVLVATFLATIFIDLISAVIIGLVLALALRKTRLAKIDRRYPPVDANETLGD</sequence>
<dbReference type="HOGENOM" id="CLU_003182_13_1_11"/>
<evidence type="ECO:0000256" key="2">
    <source>
        <dbReference type="ARBA" id="ARBA00022692"/>
    </source>
</evidence>
<reference evidence="7 8" key="1">
    <citation type="journal article" date="2014" name="Int. J. Syst. Evol. Microbiol.">
        <title>Rhodoluna lacicola gen. nov., sp. nov., a planktonic freshwater bacterium with stream-lined genome.</title>
        <authorList>
            <person name="Hahn M."/>
            <person name="Schmidt J."/>
            <person name="Taipale S.J."/>
            <person name="Doolittle W.F."/>
            <person name="Koll U."/>
        </authorList>
    </citation>
    <scope>NUCLEOTIDE SEQUENCE [LARGE SCALE GENOMIC DNA]</scope>
    <source>
        <strain evidence="7 8">MWH-Ta8</strain>
    </source>
</reference>
<feature type="transmembrane region" description="Helical" evidence="5">
    <location>
        <begin position="122"/>
        <end position="144"/>
    </location>
</feature>
<dbReference type="InterPro" id="IPR011547">
    <property type="entry name" value="SLC26A/SulP_dom"/>
</dbReference>
<feature type="transmembrane region" description="Helical" evidence="5">
    <location>
        <begin position="314"/>
        <end position="332"/>
    </location>
</feature>
<feature type="transmembrane region" description="Helical" evidence="5">
    <location>
        <begin position="376"/>
        <end position="401"/>
    </location>
</feature>
<dbReference type="STRING" id="529884.Rhola_00004690"/>
<dbReference type="KEGG" id="rla:Rhola_00004690"/>
<dbReference type="GO" id="GO:0055085">
    <property type="term" value="P:transmembrane transport"/>
    <property type="evidence" value="ECO:0007669"/>
    <property type="project" value="InterPro"/>
</dbReference>
<dbReference type="RefSeq" id="WP_051636204.1">
    <property type="nucleotide sequence ID" value="NZ_CP007490.1"/>
</dbReference>
<dbReference type="GO" id="GO:0016020">
    <property type="term" value="C:membrane"/>
    <property type="evidence" value="ECO:0007669"/>
    <property type="project" value="UniProtKB-SubCell"/>
</dbReference>
<keyword evidence="2 5" id="KW-0812">Transmembrane</keyword>
<feature type="domain" description="SLC26A/SulP transporter" evidence="6">
    <location>
        <begin position="19"/>
        <end position="378"/>
    </location>
</feature>
<accession>A0A060JL14</accession>
<evidence type="ECO:0000256" key="3">
    <source>
        <dbReference type="ARBA" id="ARBA00022989"/>
    </source>
</evidence>
<dbReference type="OrthoDB" id="9771198at2"/>
<dbReference type="InterPro" id="IPR001902">
    <property type="entry name" value="SLC26A/SulP_fam"/>
</dbReference>
<comment type="subcellular location">
    <subcellularLocation>
        <location evidence="1">Membrane</location>
        <topology evidence="1">Multi-pass membrane protein</topology>
    </subcellularLocation>
</comment>